<keyword evidence="2" id="KW-1185">Reference proteome</keyword>
<reference evidence="1 2" key="1">
    <citation type="submission" date="2019-09" db="EMBL/GenBank/DDBJ databases">
        <title>Taxonomy of Antarctic Massilia spp.: description of Massilia rubra sp. nov., Massilia aquatica sp. nov., Massilia mucilaginosa sp. nov., Massilia frigida sp. nov. isolated from streams, lakes and regoliths.</title>
        <authorList>
            <person name="Holochova P."/>
            <person name="Sedlacek I."/>
            <person name="Kralova S."/>
            <person name="Maslanova I."/>
            <person name="Busse H.-J."/>
            <person name="Stankova E."/>
            <person name="Vrbovska V."/>
            <person name="Kovarovic V."/>
            <person name="Bartak M."/>
            <person name="Svec P."/>
            <person name="Pantucek R."/>
        </authorList>
    </citation>
    <scope>NUCLEOTIDE SEQUENCE [LARGE SCALE GENOMIC DNA]</scope>
    <source>
        <strain evidence="1 2">CCM 8693</strain>
    </source>
</reference>
<accession>A0ABX0LZQ4</accession>
<protein>
    <submittedName>
        <fullName evidence="1">Uncharacterized protein</fullName>
    </submittedName>
</protein>
<dbReference type="RefSeq" id="WP_206752950.1">
    <property type="nucleotide sequence ID" value="NZ_VVIW01000003.1"/>
</dbReference>
<comment type="caution">
    <text evidence="1">The sequence shown here is derived from an EMBL/GenBank/DDBJ whole genome shotgun (WGS) entry which is preliminary data.</text>
</comment>
<dbReference type="Proteomes" id="UP000819052">
    <property type="component" value="Unassembled WGS sequence"/>
</dbReference>
<sequence length="215" mass="24451">MTIKPVSAGHMNREKLSAIFLEHEHAYARLLNQAQSRGVSEKWGTGLPPLTLEPYDNELRGETPSPFLKRATGPGKNRFSYLFDQQGRVVAMTWYSALMDDGLWMHADEVTTYDGDGVCEFRFASVCGTEATASLQRVTYGALHDGRIQQTWTLHAGGDYTEADFRYEDGRVSAVCMRLWYEIYIERHFRVKHDAGRVSVTEAANGKIHQIYPRR</sequence>
<name>A0ABX0LZQ4_9BURK</name>
<organism evidence="1 2">
    <name type="scientific">Massilia aquatica</name>
    <dbReference type="NCBI Taxonomy" id="2609000"/>
    <lineage>
        <taxon>Bacteria</taxon>
        <taxon>Pseudomonadati</taxon>
        <taxon>Pseudomonadota</taxon>
        <taxon>Betaproteobacteria</taxon>
        <taxon>Burkholderiales</taxon>
        <taxon>Oxalobacteraceae</taxon>
        <taxon>Telluria group</taxon>
        <taxon>Massilia</taxon>
    </lineage>
</organism>
<dbReference type="EMBL" id="VVIW01000003">
    <property type="protein sequence ID" value="NHZ39908.1"/>
    <property type="molecule type" value="Genomic_DNA"/>
</dbReference>
<gene>
    <name evidence="1" type="ORF">F1609_07000</name>
</gene>
<evidence type="ECO:0000313" key="2">
    <source>
        <dbReference type="Proteomes" id="UP000819052"/>
    </source>
</evidence>
<evidence type="ECO:0000313" key="1">
    <source>
        <dbReference type="EMBL" id="NHZ39908.1"/>
    </source>
</evidence>
<proteinExistence type="predicted"/>